<feature type="compositionally biased region" description="Basic and acidic residues" evidence="2">
    <location>
        <begin position="229"/>
        <end position="244"/>
    </location>
</feature>
<organism evidence="3 4">
    <name type="scientific">Stentor coeruleus</name>
    <dbReference type="NCBI Taxonomy" id="5963"/>
    <lineage>
        <taxon>Eukaryota</taxon>
        <taxon>Sar</taxon>
        <taxon>Alveolata</taxon>
        <taxon>Ciliophora</taxon>
        <taxon>Postciliodesmatophora</taxon>
        <taxon>Heterotrichea</taxon>
        <taxon>Heterotrichida</taxon>
        <taxon>Stentoridae</taxon>
        <taxon>Stentor</taxon>
    </lineage>
</organism>
<proteinExistence type="predicted"/>
<feature type="coiled-coil region" evidence="1">
    <location>
        <begin position="127"/>
        <end position="154"/>
    </location>
</feature>
<evidence type="ECO:0000313" key="4">
    <source>
        <dbReference type="Proteomes" id="UP000187209"/>
    </source>
</evidence>
<comment type="caution">
    <text evidence="3">The sequence shown here is derived from an EMBL/GenBank/DDBJ whole genome shotgun (WGS) entry which is preliminary data.</text>
</comment>
<reference evidence="3 4" key="1">
    <citation type="submission" date="2016-11" db="EMBL/GenBank/DDBJ databases">
        <title>The macronuclear genome of Stentor coeruleus: a giant cell with tiny introns.</title>
        <authorList>
            <person name="Slabodnick M."/>
            <person name="Ruby J.G."/>
            <person name="Reiff S.B."/>
            <person name="Swart E.C."/>
            <person name="Gosai S."/>
            <person name="Prabakaran S."/>
            <person name="Witkowska E."/>
            <person name="Larue G.E."/>
            <person name="Fisher S."/>
            <person name="Freeman R.M."/>
            <person name="Gunawardena J."/>
            <person name="Chu W."/>
            <person name="Stover N.A."/>
            <person name="Gregory B.D."/>
            <person name="Nowacki M."/>
            <person name="Derisi J."/>
            <person name="Roy S.W."/>
            <person name="Marshall W.F."/>
            <person name="Sood P."/>
        </authorList>
    </citation>
    <scope>NUCLEOTIDE SEQUENCE [LARGE SCALE GENOMIC DNA]</scope>
    <source>
        <strain evidence="3">WM001</strain>
    </source>
</reference>
<dbReference type="Proteomes" id="UP000187209">
    <property type="component" value="Unassembled WGS sequence"/>
</dbReference>
<feature type="region of interest" description="Disordered" evidence="2">
    <location>
        <begin position="229"/>
        <end position="251"/>
    </location>
</feature>
<name>A0A1R2AV05_9CILI</name>
<sequence>MDKKKIEFFLKEIAISLYTELSHDDKQCLGPDLESVLSLSPKSTINILNELYEGLIDCKKAIKKVDFYKEFSENECYQKALQKLDDQIRNHIRSELQMKVFIDTNEDKLSKALSQKTQIINANINILNKIKEDNKTLKANLALKIAEFDELKNDSLGNDEKQIAGLKAKAQKNIEKTSEYEKMNIKLKQRWAQAKTELEIKNREYEKHRSEFVYLKKVVGASEDLRSISKHTDKSEKESYESKSGRTIRTPNKMIERSISPIPTSYNHRLIQNSKVTQSTKRLEKSPLSKILKTDLSKYKSKSRMPIYASLKK</sequence>
<keyword evidence="1" id="KW-0175">Coiled coil</keyword>
<accession>A0A1R2AV05</accession>
<gene>
    <name evidence="3" type="ORF">SteCoe_34229</name>
</gene>
<protein>
    <submittedName>
        <fullName evidence="3">Uncharacterized protein</fullName>
    </submittedName>
</protein>
<evidence type="ECO:0000313" key="3">
    <source>
        <dbReference type="EMBL" id="OMJ68353.1"/>
    </source>
</evidence>
<dbReference type="EMBL" id="MPUH01001345">
    <property type="protein sequence ID" value="OMJ68353.1"/>
    <property type="molecule type" value="Genomic_DNA"/>
</dbReference>
<keyword evidence="4" id="KW-1185">Reference proteome</keyword>
<evidence type="ECO:0000256" key="1">
    <source>
        <dbReference type="SAM" id="Coils"/>
    </source>
</evidence>
<dbReference type="AlphaFoldDB" id="A0A1R2AV05"/>
<evidence type="ECO:0000256" key="2">
    <source>
        <dbReference type="SAM" id="MobiDB-lite"/>
    </source>
</evidence>